<dbReference type="EMBL" id="JBHUMD010000005">
    <property type="protein sequence ID" value="MFD2601025.1"/>
    <property type="molecule type" value="Genomic_DNA"/>
</dbReference>
<name>A0ABW5NQ79_9FLAO</name>
<dbReference type="InterPro" id="IPR035093">
    <property type="entry name" value="RelE/ParE_toxin_dom_sf"/>
</dbReference>
<keyword evidence="2" id="KW-1133">Transmembrane helix</keyword>
<sequence length="98" mass="11737">MGFKVIISLTAQKQINQSIDYYEEKQFNLGIRFYADLKNNLRYLFDDPYLFPLKDHKYRELKLSVFPYLIIYEIIDDLVIILAVFNTSKNPIKKPKKL</sequence>
<feature type="transmembrane region" description="Helical" evidence="2">
    <location>
        <begin position="65"/>
        <end position="87"/>
    </location>
</feature>
<reference evidence="4" key="1">
    <citation type="journal article" date="2019" name="Int. J. Syst. Evol. Microbiol.">
        <title>The Global Catalogue of Microorganisms (GCM) 10K type strain sequencing project: providing services to taxonomists for standard genome sequencing and annotation.</title>
        <authorList>
            <consortium name="The Broad Institute Genomics Platform"/>
            <consortium name="The Broad Institute Genome Sequencing Center for Infectious Disease"/>
            <person name="Wu L."/>
            <person name="Ma J."/>
        </authorList>
    </citation>
    <scope>NUCLEOTIDE SEQUENCE [LARGE SCALE GENOMIC DNA]</scope>
    <source>
        <strain evidence="4">KCTC 42107</strain>
    </source>
</reference>
<dbReference type="Pfam" id="PF05016">
    <property type="entry name" value="ParE_toxin"/>
    <property type="match status" value="1"/>
</dbReference>
<keyword evidence="2" id="KW-0812">Transmembrane</keyword>
<dbReference type="InterPro" id="IPR007712">
    <property type="entry name" value="RelE/ParE_toxin"/>
</dbReference>
<dbReference type="Gene3D" id="3.30.2310.20">
    <property type="entry name" value="RelE-like"/>
    <property type="match status" value="1"/>
</dbReference>
<evidence type="ECO:0000313" key="3">
    <source>
        <dbReference type="EMBL" id="MFD2601025.1"/>
    </source>
</evidence>
<dbReference type="SUPFAM" id="SSF143011">
    <property type="entry name" value="RelE-like"/>
    <property type="match status" value="1"/>
</dbReference>
<organism evidence="3 4">
    <name type="scientific">Flavobacterium suzhouense</name>
    <dbReference type="NCBI Taxonomy" id="1529638"/>
    <lineage>
        <taxon>Bacteria</taxon>
        <taxon>Pseudomonadati</taxon>
        <taxon>Bacteroidota</taxon>
        <taxon>Flavobacteriia</taxon>
        <taxon>Flavobacteriales</taxon>
        <taxon>Flavobacteriaceae</taxon>
        <taxon>Flavobacterium</taxon>
    </lineage>
</organism>
<keyword evidence="1" id="KW-1277">Toxin-antitoxin system</keyword>
<dbReference type="RefSeq" id="WP_379819671.1">
    <property type="nucleotide sequence ID" value="NZ_JBHUMD010000005.1"/>
</dbReference>
<keyword evidence="4" id="KW-1185">Reference proteome</keyword>
<keyword evidence="2" id="KW-0472">Membrane</keyword>
<comment type="caution">
    <text evidence="3">The sequence shown here is derived from an EMBL/GenBank/DDBJ whole genome shotgun (WGS) entry which is preliminary data.</text>
</comment>
<evidence type="ECO:0000256" key="2">
    <source>
        <dbReference type="SAM" id="Phobius"/>
    </source>
</evidence>
<proteinExistence type="predicted"/>
<dbReference type="Proteomes" id="UP001597480">
    <property type="component" value="Unassembled WGS sequence"/>
</dbReference>
<evidence type="ECO:0000256" key="1">
    <source>
        <dbReference type="ARBA" id="ARBA00022649"/>
    </source>
</evidence>
<protein>
    <submittedName>
        <fullName evidence="3">Type II toxin-antitoxin system RelE/ParE family toxin</fullName>
    </submittedName>
</protein>
<evidence type="ECO:0000313" key="4">
    <source>
        <dbReference type="Proteomes" id="UP001597480"/>
    </source>
</evidence>
<accession>A0ABW5NQ79</accession>
<gene>
    <name evidence="3" type="ORF">ACFSR3_03075</name>
</gene>